<evidence type="ECO:0000313" key="2">
    <source>
        <dbReference type="Proteomes" id="UP000501690"/>
    </source>
</evidence>
<keyword evidence="2" id="KW-1185">Reference proteome</keyword>
<dbReference type="EMBL" id="CP039354">
    <property type="protein sequence ID" value="QCE08965.1"/>
    <property type="molecule type" value="Genomic_DNA"/>
</dbReference>
<dbReference type="Gramene" id="Vigun05g284600.1.v1.2">
    <property type="protein sequence ID" value="Vigun05g284600.1.v1.2"/>
    <property type="gene ID" value="Vigun05g284600.v1.2"/>
</dbReference>
<dbReference type="AlphaFoldDB" id="A0A4D6N9Z6"/>
<dbReference type="Proteomes" id="UP000501690">
    <property type="component" value="Linkage Group LG10"/>
</dbReference>
<accession>A0A4D6N9Z6</accession>
<evidence type="ECO:0000313" key="1">
    <source>
        <dbReference type="EMBL" id="QCE08965.1"/>
    </source>
</evidence>
<name>A0A4D6N9Z6_VIGUN</name>
<dbReference type="OrthoDB" id="10287844at2759"/>
<proteinExistence type="predicted"/>
<gene>
    <name evidence="1" type="ORF">DEO72_LG10g184</name>
</gene>
<organism evidence="1 2">
    <name type="scientific">Vigna unguiculata</name>
    <name type="common">Cowpea</name>
    <dbReference type="NCBI Taxonomy" id="3917"/>
    <lineage>
        <taxon>Eukaryota</taxon>
        <taxon>Viridiplantae</taxon>
        <taxon>Streptophyta</taxon>
        <taxon>Embryophyta</taxon>
        <taxon>Tracheophyta</taxon>
        <taxon>Spermatophyta</taxon>
        <taxon>Magnoliopsida</taxon>
        <taxon>eudicotyledons</taxon>
        <taxon>Gunneridae</taxon>
        <taxon>Pentapetalae</taxon>
        <taxon>rosids</taxon>
        <taxon>fabids</taxon>
        <taxon>Fabales</taxon>
        <taxon>Fabaceae</taxon>
        <taxon>Papilionoideae</taxon>
        <taxon>50 kb inversion clade</taxon>
        <taxon>NPAAA clade</taxon>
        <taxon>indigoferoid/millettioid clade</taxon>
        <taxon>Phaseoleae</taxon>
        <taxon>Vigna</taxon>
    </lineage>
</organism>
<sequence>MAEEALNTNNNRDYTWKLAYFEKLQDDVRRLQQENEYLKKLLWHSPNSWIEKQRAAEMVREEATEMAVETQGEDQYGPPL</sequence>
<reference evidence="1 2" key="1">
    <citation type="submission" date="2019-04" db="EMBL/GenBank/DDBJ databases">
        <title>An improved genome assembly and genetic linkage map for asparagus bean, Vigna unguiculata ssp. sesquipedialis.</title>
        <authorList>
            <person name="Xia Q."/>
            <person name="Zhang R."/>
            <person name="Dong Y."/>
        </authorList>
    </citation>
    <scope>NUCLEOTIDE SEQUENCE [LARGE SCALE GENOMIC DNA]</scope>
    <source>
        <tissue evidence="1">Leaf</tissue>
    </source>
</reference>
<protein>
    <submittedName>
        <fullName evidence="1">Uncharacterized protein</fullName>
    </submittedName>
</protein>